<dbReference type="InterPro" id="IPR002919">
    <property type="entry name" value="TIL_dom"/>
</dbReference>
<dbReference type="CDD" id="cd19941">
    <property type="entry name" value="TIL"/>
    <property type="match status" value="1"/>
</dbReference>
<keyword evidence="3" id="KW-0732">Signal</keyword>
<proteinExistence type="predicted"/>
<sequence length="97" mass="10426">MSRYLLFIGCCCLAAAVLATAQIPITPRECGVNEKFLPCGPSCQTECATLGDPCLIRHIRCPDGCYCNEGFARDSTGTCIPIEKCKKKNRGSGSYGK</sequence>
<evidence type="ECO:0000256" key="1">
    <source>
        <dbReference type="ARBA" id="ARBA00022690"/>
    </source>
</evidence>
<accession>A0A6P4J499</accession>
<name>A0A6P4J499_DROKI</name>
<dbReference type="FunFam" id="2.10.25.10:FF:000674">
    <property type="entry name" value="Mucin-2"/>
    <property type="match status" value="1"/>
</dbReference>
<keyword evidence="5" id="KW-1185">Reference proteome</keyword>
<feature type="chain" id="PRO_5028174404" evidence="3">
    <location>
        <begin position="22"/>
        <end position="97"/>
    </location>
</feature>
<keyword evidence="1" id="KW-0646">Protease inhibitor</keyword>
<evidence type="ECO:0000313" key="6">
    <source>
        <dbReference type="RefSeq" id="XP_017030191.1"/>
    </source>
</evidence>
<dbReference type="RefSeq" id="XP_017030191.1">
    <property type="nucleotide sequence ID" value="XM_017174702.2"/>
</dbReference>
<feature type="domain" description="TIL" evidence="4">
    <location>
        <begin position="30"/>
        <end position="85"/>
    </location>
</feature>
<evidence type="ECO:0000259" key="4">
    <source>
        <dbReference type="Pfam" id="PF01826"/>
    </source>
</evidence>
<gene>
    <name evidence="6" type="primary">LOC108080090</name>
</gene>
<reference evidence="6" key="1">
    <citation type="submission" date="2025-08" db="UniProtKB">
        <authorList>
            <consortium name="RefSeq"/>
        </authorList>
    </citation>
    <scope>IDENTIFICATION</scope>
    <source>
        <strain evidence="6">14028-0561.14</strain>
        <tissue evidence="6">Whole fly</tissue>
    </source>
</reference>
<dbReference type="Proteomes" id="UP001652661">
    <property type="component" value="Chromosome X"/>
</dbReference>
<evidence type="ECO:0000256" key="2">
    <source>
        <dbReference type="ARBA" id="ARBA00023157"/>
    </source>
</evidence>
<dbReference type="Gene3D" id="2.10.25.10">
    <property type="entry name" value="Laminin"/>
    <property type="match status" value="1"/>
</dbReference>
<dbReference type="InterPro" id="IPR036084">
    <property type="entry name" value="Ser_inhib-like_sf"/>
</dbReference>
<dbReference type="GO" id="GO:0030414">
    <property type="term" value="F:peptidase inhibitor activity"/>
    <property type="evidence" value="ECO:0007669"/>
    <property type="project" value="UniProtKB-KW"/>
</dbReference>
<dbReference type="OrthoDB" id="6236007at2759"/>
<dbReference type="AlphaFoldDB" id="A0A6P4J499"/>
<evidence type="ECO:0000256" key="3">
    <source>
        <dbReference type="SAM" id="SignalP"/>
    </source>
</evidence>
<organism evidence="5 6">
    <name type="scientific">Drosophila kikkawai</name>
    <name type="common">Fruit fly</name>
    <dbReference type="NCBI Taxonomy" id="30033"/>
    <lineage>
        <taxon>Eukaryota</taxon>
        <taxon>Metazoa</taxon>
        <taxon>Ecdysozoa</taxon>
        <taxon>Arthropoda</taxon>
        <taxon>Hexapoda</taxon>
        <taxon>Insecta</taxon>
        <taxon>Pterygota</taxon>
        <taxon>Neoptera</taxon>
        <taxon>Endopterygota</taxon>
        <taxon>Diptera</taxon>
        <taxon>Brachycera</taxon>
        <taxon>Muscomorpha</taxon>
        <taxon>Ephydroidea</taxon>
        <taxon>Drosophilidae</taxon>
        <taxon>Drosophila</taxon>
        <taxon>Sophophora</taxon>
    </lineage>
</organism>
<keyword evidence="2" id="KW-1015">Disulfide bond</keyword>
<feature type="signal peptide" evidence="3">
    <location>
        <begin position="1"/>
        <end position="21"/>
    </location>
</feature>
<protein>
    <submittedName>
        <fullName evidence="6">Chymotrypsin inhibitor</fullName>
    </submittedName>
</protein>
<dbReference type="Pfam" id="PF01826">
    <property type="entry name" value="TIL"/>
    <property type="match status" value="1"/>
</dbReference>
<evidence type="ECO:0000313" key="5">
    <source>
        <dbReference type="Proteomes" id="UP001652661"/>
    </source>
</evidence>
<dbReference type="SUPFAM" id="SSF57567">
    <property type="entry name" value="Serine protease inhibitors"/>
    <property type="match status" value="1"/>
</dbReference>
<dbReference type="GeneID" id="108080090"/>